<protein>
    <submittedName>
        <fullName evidence="2">Cytoplasmic protein</fullName>
    </submittedName>
</protein>
<evidence type="ECO:0000313" key="3">
    <source>
        <dbReference type="Proteomes" id="UP000217895"/>
    </source>
</evidence>
<evidence type="ECO:0000313" key="2">
    <source>
        <dbReference type="EMBL" id="BAY55841.1"/>
    </source>
</evidence>
<reference evidence="2 3" key="1">
    <citation type="submission" date="2017-06" db="EMBL/GenBank/DDBJ databases">
        <title>Genome sequencing of cyanobaciteial culture collection at National Institute for Environmental Studies (NIES).</title>
        <authorList>
            <person name="Hirose Y."/>
            <person name="Shimura Y."/>
            <person name="Fujisawa T."/>
            <person name="Nakamura Y."/>
            <person name="Kawachi M."/>
        </authorList>
    </citation>
    <scope>NUCLEOTIDE SEQUENCE [LARGE SCALE GENOMIC DNA]</scope>
    <source>
        <strain evidence="2 3">NIES-2135</strain>
    </source>
</reference>
<dbReference type="AlphaFoldDB" id="A0A1Z4JGI3"/>
<dbReference type="Pfam" id="PF08861">
    <property type="entry name" value="DUF1828"/>
    <property type="match status" value="1"/>
</dbReference>
<dbReference type="InterPro" id="IPR014960">
    <property type="entry name" value="DUF1828"/>
</dbReference>
<feature type="domain" description="DUF1828" evidence="1">
    <location>
        <begin position="32"/>
        <end position="122"/>
    </location>
</feature>
<sequence>MNTNILEANFQQRFSEKVKLFEDGENRFKVFTPFLFDDGDHLSIVLKKERDRWLLSDEGSTYMHLTLTIDESDLFEGTREKIITRTLSSMNVLDREGELIAEVNEEEYGEALYSFIQALLKIADISYLSRERVQSTFLEDFEEMILEVVPEHRVEFKWYDRQQDEKRLYQVDCHVNHMQRPLFIYALSNDDRVTNATIAIYKFREWGLDFRPVGIFDNQEIISRKVLSRFTEVCDRQYVDIANNKQRIQENLKEMIEAGR</sequence>
<proteinExistence type="predicted"/>
<dbReference type="EMBL" id="AP018203">
    <property type="protein sequence ID" value="BAY55841.1"/>
    <property type="molecule type" value="Genomic_DNA"/>
</dbReference>
<keyword evidence="3" id="KW-1185">Reference proteome</keyword>
<gene>
    <name evidence="2" type="ORF">NIES2135_26660</name>
</gene>
<accession>A0A1Z4JGI3</accession>
<name>A0A1Z4JGI3_LEPBY</name>
<dbReference type="Proteomes" id="UP000217895">
    <property type="component" value="Chromosome"/>
</dbReference>
<evidence type="ECO:0000259" key="1">
    <source>
        <dbReference type="Pfam" id="PF08861"/>
    </source>
</evidence>
<organism evidence="2 3">
    <name type="scientific">Leptolyngbya boryana NIES-2135</name>
    <dbReference type="NCBI Taxonomy" id="1973484"/>
    <lineage>
        <taxon>Bacteria</taxon>
        <taxon>Bacillati</taxon>
        <taxon>Cyanobacteriota</taxon>
        <taxon>Cyanophyceae</taxon>
        <taxon>Leptolyngbyales</taxon>
        <taxon>Leptolyngbyaceae</taxon>
        <taxon>Leptolyngbya group</taxon>
        <taxon>Leptolyngbya</taxon>
    </lineage>
</organism>